<accession>A0A1L8E4F5</accession>
<reference evidence="10" key="1">
    <citation type="submission" date="2016-12" db="EMBL/GenBank/DDBJ databases">
        <title>An insight into the sialome and mialome of the sand fly, Nyssomyia neivai.</title>
        <authorList>
            <person name="Sebastian V."/>
            <person name="Goulart T.M."/>
            <person name="Oliveira W."/>
            <person name="Calvo E."/>
            <person name="Oliveira L.F."/>
            <person name="Pinto M.C."/>
            <person name="Rosselino A.M."/>
            <person name="Ribeiro J.M."/>
        </authorList>
    </citation>
    <scope>NUCLEOTIDE SEQUENCE</scope>
</reference>
<dbReference type="PRINTS" id="PR00463">
    <property type="entry name" value="EP450I"/>
</dbReference>
<dbReference type="Gene3D" id="1.10.630.10">
    <property type="entry name" value="Cytochrome P450"/>
    <property type="match status" value="1"/>
</dbReference>
<evidence type="ECO:0000256" key="5">
    <source>
        <dbReference type="ARBA" id="ARBA00023002"/>
    </source>
</evidence>
<dbReference type="Pfam" id="PF00067">
    <property type="entry name" value="p450"/>
    <property type="match status" value="1"/>
</dbReference>
<dbReference type="PROSITE" id="PS00086">
    <property type="entry name" value="CYTOCHROME_P450"/>
    <property type="match status" value="1"/>
</dbReference>
<proteinExistence type="inferred from homology"/>
<evidence type="ECO:0000256" key="7">
    <source>
        <dbReference type="ARBA" id="ARBA00023033"/>
    </source>
</evidence>
<evidence type="ECO:0000256" key="3">
    <source>
        <dbReference type="ARBA" id="ARBA00022617"/>
    </source>
</evidence>
<dbReference type="InterPro" id="IPR002401">
    <property type="entry name" value="Cyt_P450_E_grp-I"/>
</dbReference>
<dbReference type="CDD" id="cd20628">
    <property type="entry name" value="CYP4"/>
    <property type="match status" value="1"/>
</dbReference>
<dbReference type="InterPro" id="IPR001128">
    <property type="entry name" value="Cyt_P450"/>
</dbReference>
<dbReference type="PANTHER" id="PTHR24291:SF187">
    <property type="entry name" value="CYTOCHROME P450 4AE1-RELATED"/>
    <property type="match status" value="1"/>
</dbReference>
<dbReference type="GO" id="GO:0004497">
    <property type="term" value="F:monooxygenase activity"/>
    <property type="evidence" value="ECO:0007669"/>
    <property type="project" value="UniProtKB-KW"/>
</dbReference>
<comment type="similarity">
    <text evidence="2 9">Belongs to the cytochrome P450 family.</text>
</comment>
<dbReference type="PANTHER" id="PTHR24291">
    <property type="entry name" value="CYTOCHROME P450 FAMILY 4"/>
    <property type="match status" value="1"/>
</dbReference>
<protein>
    <submittedName>
        <fullName evidence="10">Putative cytochrome</fullName>
    </submittedName>
</protein>
<evidence type="ECO:0000313" key="10">
    <source>
        <dbReference type="EMBL" id="JAV13514.1"/>
    </source>
</evidence>
<dbReference type="InterPro" id="IPR050196">
    <property type="entry name" value="Cytochrome_P450_Monoox"/>
</dbReference>
<dbReference type="GO" id="GO:0005506">
    <property type="term" value="F:iron ion binding"/>
    <property type="evidence" value="ECO:0007669"/>
    <property type="project" value="InterPro"/>
</dbReference>
<keyword evidence="3 8" id="KW-0349">Heme</keyword>
<evidence type="ECO:0000256" key="8">
    <source>
        <dbReference type="PIRSR" id="PIRSR602401-1"/>
    </source>
</evidence>
<dbReference type="InterPro" id="IPR017972">
    <property type="entry name" value="Cyt_P450_CS"/>
</dbReference>
<comment type="cofactor">
    <cofactor evidence="1 8">
        <name>heme</name>
        <dbReference type="ChEBI" id="CHEBI:30413"/>
    </cofactor>
</comment>
<keyword evidence="5 9" id="KW-0560">Oxidoreductase</keyword>
<organism evidence="10">
    <name type="scientific">Nyssomyia neivai</name>
    <dbReference type="NCBI Taxonomy" id="330878"/>
    <lineage>
        <taxon>Eukaryota</taxon>
        <taxon>Metazoa</taxon>
        <taxon>Ecdysozoa</taxon>
        <taxon>Arthropoda</taxon>
        <taxon>Hexapoda</taxon>
        <taxon>Insecta</taxon>
        <taxon>Pterygota</taxon>
        <taxon>Neoptera</taxon>
        <taxon>Endopterygota</taxon>
        <taxon>Diptera</taxon>
        <taxon>Nematocera</taxon>
        <taxon>Psychodoidea</taxon>
        <taxon>Psychodidae</taxon>
        <taxon>Nyssomyia</taxon>
    </lineage>
</organism>
<keyword evidence="4 8" id="KW-0479">Metal-binding</keyword>
<dbReference type="EMBL" id="GFDF01000570">
    <property type="protein sequence ID" value="JAV13514.1"/>
    <property type="molecule type" value="Transcribed_RNA"/>
</dbReference>
<evidence type="ECO:0000256" key="6">
    <source>
        <dbReference type="ARBA" id="ARBA00023004"/>
    </source>
</evidence>
<sequence length="532" mass="61307">METLKSHSTSARPKATFFSWFLQKWKLLKVTAQVRGPKPHFFLGNSKEFNDKEPSALFNTLMSMHDIYGKRVALWGLFNDIGISFIDPNDVEAIVSGTRTLHKSNDYDLLTSWLGEGLLMSFGKKWATRRKIITPTFHFTILEQFVKSFDKQTNILVQKLKPCVGKGDLNIYTYTTLTALDIICETSMGAQIYAQDNPQTPYVQSVKAMSRIMFSRVFSIFRYFTYLYPLTPLFWEQRRHLKILHDFTKNVIVQRRGQLLAETNQSEPKNNRKFDEAMNVDFSSQTKGDDFKDLYLNRSGKEKLTFLDLLLKATVDGKPLSDADIREEVDTFMFEGHDTTTSGISLTLYHLSQYPDIQEKVFQELNRIYDGELGENLQVTYNHLQDMKYLEMVIKESLRITPPVPIFGRRATEDIIVGGMKIPAGVNMSISVYAMHNCEEFYPNPTKFDPERFTNENSRDRHPYSYLPFSGGPRNCIGQKFAMLEMKMTISKILMNFKLLPHDPAAKLVLQGDLVLKPVDGVYLKILNRNEV</sequence>
<keyword evidence="7 9" id="KW-0503">Monooxygenase</keyword>
<evidence type="ECO:0000256" key="4">
    <source>
        <dbReference type="ARBA" id="ARBA00022723"/>
    </source>
</evidence>
<evidence type="ECO:0000256" key="9">
    <source>
        <dbReference type="RuleBase" id="RU000461"/>
    </source>
</evidence>
<dbReference type="PRINTS" id="PR00385">
    <property type="entry name" value="P450"/>
</dbReference>
<name>A0A1L8E4F5_9DIPT</name>
<dbReference type="GO" id="GO:0020037">
    <property type="term" value="F:heme binding"/>
    <property type="evidence" value="ECO:0007669"/>
    <property type="project" value="InterPro"/>
</dbReference>
<evidence type="ECO:0000256" key="2">
    <source>
        <dbReference type="ARBA" id="ARBA00010617"/>
    </source>
</evidence>
<keyword evidence="6 8" id="KW-0408">Iron</keyword>
<dbReference type="InterPro" id="IPR036396">
    <property type="entry name" value="Cyt_P450_sf"/>
</dbReference>
<feature type="binding site" description="axial binding residue" evidence="8">
    <location>
        <position position="476"/>
    </location>
    <ligand>
        <name>heme</name>
        <dbReference type="ChEBI" id="CHEBI:30413"/>
    </ligand>
    <ligandPart>
        <name>Fe</name>
        <dbReference type="ChEBI" id="CHEBI:18248"/>
    </ligandPart>
</feature>
<evidence type="ECO:0000256" key="1">
    <source>
        <dbReference type="ARBA" id="ARBA00001971"/>
    </source>
</evidence>
<dbReference type="AlphaFoldDB" id="A0A1L8E4F5"/>
<dbReference type="SUPFAM" id="SSF48264">
    <property type="entry name" value="Cytochrome P450"/>
    <property type="match status" value="1"/>
</dbReference>
<dbReference type="GO" id="GO:0016705">
    <property type="term" value="F:oxidoreductase activity, acting on paired donors, with incorporation or reduction of molecular oxygen"/>
    <property type="evidence" value="ECO:0007669"/>
    <property type="project" value="InterPro"/>
</dbReference>